<dbReference type="AlphaFoldDB" id="A0A6I6JMB4"/>
<proteinExistence type="predicted"/>
<keyword evidence="1" id="KW-0812">Transmembrane</keyword>
<accession>A0A6I6JMB4</accession>
<sequence length="182" mass="21262">MKKAFFLVGLLTISKIIFAQTEIGPDGDKLLGIIIGIALLGVVFLVLRKTGGKKTQKTKKPFFQFKRVQIELKKDRVYFPDFLNLSVKNTGNTDIDLDRPLLIFDNFWLKRKFKIKGMENRTFYPLYLEKGKTHTLEIDINRFYRHDKKLKKFPKAKIIISDVKGRRLGSKSVFLKKTLFKF</sequence>
<keyword evidence="3" id="KW-1185">Reference proteome</keyword>
<evidence type="ECO:0000313" key="2">
    <source>
        <dbReference type="EMBL" id="QGY44015.1"/>
    </source>
</evidence>
<organism evidence="2 3">
    <name type="scientific">Maribellus comscasis</name>
    <dbReference type="NCBI Taxonomy" id="2681766"/>
    <lineage>
        <taxon>Bacteria</taxon>
        <taxon>Pseudomonadati</taxon>
        <taxon>Bacteroidota</taxon>
        <taxon>Bacteroidia</taxon>
        <taxon>Marinilabiliales</taxon>
        <taxon>Prolixibacteraceae</taxon>
        <taxon>Maribellus</taxon>
    </lineage>
</organism>
<evidence type="ECO:0000313" key="3">
    <source>
        <dbReference type="Proteomes" id="UP000428260"/>
    </source>
</evidence>
<evidence type="ECO:0000256" key="1">
    <source>
        <dbReference type="SAM" id="Phobius"/>
    </source>
</evidence>
<gene>
    <name evidence="2" type="ORF">GM418_10205</name>
</gene>
<reference evidence="2 3" key="1">
    <citation type="submission" date="2019-11" db="EMBL/GenBank/DDBJ databases">
        <authorList>
            <person name="Zheng R.K."/>
            <person name="Sun C.M."/>
        </authorList>
    </citation>
    <scope>NUCLEOTIDE SEQUENCE [LARGE SCALE GENOMIC DNA]</scope>
    <source>
        <strain evidence="2 3">WC007</strain>
    </source>
</reference>
<name>A0A6I6JMB4_9BACT</name>
<keyword evidence="1" id="KW-1133">Transmembrane helix</keyword>
<dbReference type="EMBL" id="CP046401">
    <property type="protein sequence ID" value="QGY44015.1"/>
    <property type="molecule type" value="Genomic_DNA"/>
</dbReference>
<keyword evidence="1" id="KW-0472">Membrane</keyword>
<protein>
    <submittedName>
        <fullName evidence="2">Uncharacterized protein</fullName>
    </submittedName>
</protein>
<dbReference type="Proteomes" id="UP000428260">
    <property type="component" value="Chromosome"/>
</dbReference>
<dbReference type="KEGG" id="mcos:GM418_10205"/>
<dbReference type="RefSeq" id="WP_158865715.1">
    <property type="nucleotide sequence ID" value="NZ_CP046401.1"/>
</dbReference>
<feature type="transmembrane region" description="Helical" evidence="1">
    <location>
        <begin position="29"/>
        <end position="47"/>
    </location>
</feature>